<protein>
    <recommendedName>
        <fullName evidence="4 8">Stress response protein NST1</fullName>
    </recommendedName>
</protein>
<dbReference type="InterPro" id="IPR025279">
    <property type="entry name" value="NST1"/>
</dbReference>
<evidence type="ECO:0000256" key="9">
    <source>
        <dbReference type="SAM" id="MobiDB-lite"/>
    </source>
</evidence>
<feature type="compositionally biased region" description="Basic residues" evidence="9">
    <location>
        <begin position="170"/>
        <end position="179"/>
    </location>
</feature>
<feature type="compositionally biased region" description="Low complexity" evidence="9">
    <location>
        <begin position="729"/>
        <end position="738"/>
    </location>
</feature>
<feature type="compositionally biased region" description="Basic and acidic residues" evidence="9">
    <location>
        <begin position="558"/>
        <end position="576"/>
    </location>
</feature>
<keyword evidence="6 8" id="KW-0346">Stress response</keyword>
<evidence type="ECO:0000256" key="6">
    <source>
        <dbReference type="ARBA" id="ARBA00023016"/>
    </source>
</evidence>
<feature type="compositionally biased region" description="Acidic residues" evidence="9">
    <location>
        <begin position="482"/>
        <end position="512"/>
    </location>
</feature>
<feature type="region of interest" description="Disordered" evidence="9">
    <location>
        <begin position="449"/>
        <end position="519"/>
    </location>
</feature>
<comment type="similarity">
    <text evidence="3 8">Belongs to the NST1 family.</text>
</comment>
<name>A0AAE0J744_9PEZI</name>
<feature type="compositionally biased region" description="Basic residues" evidence="9">
    <location>
        <begin position="89"/>
        <end position="99"/>
    </location>
</feature>
<feature type="compositionally biased region" description="Polar residues" evidence="9">
    <location>
        <begin position="460"/>
        <end position="472"/>
    </location>
</feature>
<feature type="compositionally biased region" description="Polar residues" evidence="9">
    <location>
        <begin position="1242"/>
        <end position="1255"/>
    </location>
</feature>
<dbReference type="GO" id="GO:0005737">
    <property type="term" value="C:cytoplasm"/>
    <property type="evidence" value="ECO:0007669"/>
    <property type="project" value="UniProtKB-SubCell"/>
</dbReference>
<evidence type="ECO:0000313" key="11">
    <source>
        <dbReference type="Proteomes" id="UP001278500"/>
    </source>
</evidence>
<comment type="subcellular location">
    <subcellularLocation>
        <location evidence="2 8">Cytoplasm</location>
    </subcellularLocation>
</comment>
<feature type="region of interest" description="Disordered" evidence="9">
    <location>
        <begin position="291"/>
        <end position="380"/>
    </location>
</feature>
<feature type="compositionally biased region" description="Basic and acidic residues" evidence="9">
    <location>
        <begin position="1262"/>
        <end position="1273"/>
    </location>
</feature>
<feature type="compositionally biased region" description="Low complexity" evidence="9">
    <location>
        <begin position="100"/>
        <end position="126"/>
    </location>
</feature>
<feature type="compositionally biased region" description="Polar residues" evidence="9">
    <location>
        <begin position="817"/>
        <end position="827"/>
    </location>
</feature>
<evidence type="ECO:0000256" key="2">
    <source>
        <dbReference type="ARBA" id="ARBA00004496"/>
    </source>
</evidence>
<evidence type="ECO:0000256" key="5">
    <source>
        <dbReference type="ARBA" id="ARBA00022490"/>
    </source>
</evidence>
<keyword evidence="11" id="KW-1185">Reference proteome</keyword>
<proteinExistence type="inferred from homology"/>
<dbReference type="Proteomes" id="UP001278500">
    <property type="component" value="Unassembled WGS sequence"/>
</dbReference>
<feature type="compositionally biased region" description="Polar residues" evidence="9">
    <location>
        <begin position="45"/>
        <end position="59"/>
    </location>
</feature>
<feature type="region of interest" description="Disordered" evidence="9">
    <location>
        <begin position="554"/>
        <end position="757"/>
    </location>
</feature>
<accession>A0AAE0J744</accession>
<feature type="region of interest" description="Disordered" evidence="9">
    <location>
        <begin position="1"/>
        <end position="217"/>
    </location>
</feature>
<evidence type="ECO:0000313" key="10">
    <source>
        <dbReference type="EMBL" id="KAK3338158.1"/>
    </source>
</evidence>
<keyword evidence="5 8" id="KW-0963">Cytoplasm</keyword>
<organism evidence="10 11">
    <name type="scientific">Neurospora tetraspora</name>
    <dbReference type="NCBI Taxonomy" id="94610"/>
    <lineage>
        <taxon>Eukaryota</taxon>
        <taxon>Fungi</taxon>
        <taxon>Dikarya</taxon>
        <taxon>Ascomycota</taxon>
        <taxon>Pezizomycotina</taxon>
        <taxon>Sordariomycetes</taxon>
        <taxon>Sordariomycetidae</taxon>
        <taxon>Sordariales</taxon>
        <taxon>Sordariaceae</taxon>
        <taxon>Neurospora</taxon>
    </lineage>
</organism>
<dbReference type="PANTHER" id="PTHR31780:SF10">
    <property type="entry name" value="LD36051P"/>
    <property type="match status" value="1"/>
</dbReference>
<feature type="compositionally biased region" description="Polar residues" evidence="9">
    <location>
        <begin position="975"/>
        <end position="994"/>
    </location>
</feature>
<comment type="caution">
    <text evidence="10">The sequence shown here is derived from an EMBL/GenBank/DDBJ whole genome shotgun (WGS) entry which is preliminary data.</text>
</comment>
<sequence>MKGNSRHPSVPPPPPAPQSPTSKATAKYTNKDGSKFITVPKGSTPADSAQPSPTITTAANAAPGPQSASTSHTQGHGQGQVEGQVQPVNKKKAKRRQKAAAKAAATQGIANSAPSNGFPSPSPSNAQQSTEADHDDSQDEHPEEFNDRRDSRTSNTHENGFAQGATTSSKKSKKKKKKSNATAELPNSPHHDAYLSAPHLSQQQRSGISKEKIWNTSSQEERERIKEFWLGLSETERKELVKVEKDAVLKKMKEQQKHTCSCTVCGRKRTAIEEELEGLYDAYYEELEQYANHPNQGEAPPMLGRRPSFGSMTGMRPRGLPTSYSSHHQPSHGQIVDHGAEEDDEEEEVEEEYSEDEQEEDDYSDDEPSEELHRSDYPADFFNFGNSLTVQGRDRFPILPSFLQSIPSPGTSNNAYGSSSLGGILTVADDLLKNDGKKFIEMMEQLAERRMAREEDAREQFNSPFPHSTNGDRNAHYHPPADDEVDDDDYDEDYDDDDEEEYDSGDEEETMTEEQRMEEGRRMFQIFAARMFEQRVLTAYREKVARERQNMLLEEIADEKRRTEERQVKKQKEAQKKKERQARKRELQAEEKARREEEKIAEEKAKKAEEDRQKEQRRQREEEKRKQKDAQKKAEEEERKRKEAERQRRNHEREENERKAREAREREKKAREEARLKEKEAREQKEREAREQKEQQEREKREREAKAKAEMEAAKAAKEKSKQEDRAAQKAAALATTAPVPITLPKRPAQPAQTSVPAAVPALPQQPAVYASPVIPVATPAFPKAPAPAQSRQTHQQESVTTSSGSTSQPGSAASQNPSPHTLTPVHTSPGPMKPPSKPGIVVGGTQSSGVHLPSPAPSATVNAGPKSLQSQPSPFGGPSMNMPFQPTPQPPPGFSNHMQPQYPPFYNPANSYNRVAPGMMAAPPGFPTPLGGRAMPMHPPGFPGPLDSPVSSFAGLPSGLSSLIGKDSVPSHARQGSGSFETGLVGSSSQPISRPTPIGRPASVVHGQRRSPESSTNGTDKAEQEVHLGSSALLEPDDTQQDFPARPHFGLLGTSAPGARPAPGFGGGPFGMEAGFPLPHQNNPWNPVPPLQHNPFVPPPPGFPSSSHHGPWSQAAPPGIMGRNPSIVERSAPRSVTLRKALCAVCEDLGAGGSSSYDGFIPLGEIMVHMKQFTVNEKEVLDICDTEGNPSNGGGSFVVRDPLSPTGTPLIRYVPDDDASRAPYRPIKHPGDIGSPIVGSGTDSARLRNQSGGDQFSRRLSRSETVAEERHSTTSQFVSGWRSSSQSATPVAQGQNNLDTVSSGRNQGRSSSSGQDNPDTFLFGRNPGAQQGQRNNPERNKWAW</sequence>
<feature type="compositionally biased region" description="Basic and acidic residues" evidence="9">
    <location>
        <begin position="584"/>
        <end position="728"/>
    </location>
</feature>
<feature type="compositionally biased region" description="Basic and acidic residues" evidence="9">
    <location>
        <begin position="139"/>
        <end position="152"/>
    </location>
</feature>
<feature type="compositionally biased region" description="Low complexity" evidence="9">
    <location>
        <begin position="799"/>
        <end position="816"/>
    </location>
</feature>
<keyword evidence="7 8" id="KW-0175">Coiled coil</keyword>
<feature type="compositionally biased region" description="Polar residues" evidence="9">
    <location>
        <begin position="858"/>
        <end position="874"/>
    </location>
</feature>
<feature type="region of interest" description="Disordered" evidence="9">
    <location>
        <begin position="1188"/>
        <end position="1345"/>
    </location>
</feature>
<dbReference type="GeneID" id="87862342"/>
<dbReference type="Pfam" id="PF13945">
    <property type="entry name" value="NST1"/>
    <property type="match status" value="1"/>
</dbReference>
<feature type="compositionally biased region" description="Low complexity" evidence="9">
    <location>
        <begin position="778"/>
        <end position="789"/>
    </location>
</feature>
<feature type="compositionally biased region" description="Polar residues" evidence="9">
    <location>
        <begin position="1274"/>
        <end position="1302"/>
    </location>
</feature>
<dbReference type="InterPro" id="IPR051195">
    <property type="entry name" value="Fungal_stress_NST1"/>
</dbReference>
<feature type="compositionally biased region" description="Low complexity" evidence="9">
    <location>
        <begin position="1303"/>
        <end position="1316"/>
    </location>
</feature>
<evidence type="ECO:0000256" key="7">
    <source>
        <dbReference type="ARBA" id="ARBA00023054"/>
    </source>
</evidence>
<feature type="compositionally biased region" description="Low complexity" evidence="9">
    <location>
        <begin position="79"/>
        <end position="88"/>
    </location>
</feature>
<evidence type="ECO:0000256" key="8">
    <source>
        <dbReference type="RuleBase" id="RU049441"/>
    </source>
</evidence>
<dbReference type="PANTHER" id="PTHR31780">
    <property type="entry name" value="STRESS RESPONSE PROTEIN NST1-RELATED"/>
    <property type="match status" value="1"/>
</dbReference>
<dbReference type="EMBL" id="JAUEPP010000008">
    <property type="protein sequence ID" value="KAK3338158.1"/>
    <property type="molecule type" value="Genomic_DNA"/>
</dbReference>
<feature type="compositionally biased region" description="Basic and acidic residues" evidence="9">
    <location>
        <begin position="449"/>
        <end position="459"/>
    </location>
</feature>
<evidence type="ECO:0000256" key="3">
    <source>
        <dbReference type="ARBA" id="ARBA00007112"/>
    </source>
</evidence>
<evidence type="ECO:0000256" key="4">
    <source>
        <dbReference type="ARBA" id="ARBA00020733"/>
    </source>
</evidence>
<comment type="function">
    <text evidence="1 8">May act as a negative regulator of salt tolerance.</text>
</comment>
<feature type="compositionally biased region" description="Basic and acidic residues" evidence="9">
    <location>
        <begin position="208"/>
        <end position="217"/>
    </location>
</feature>
<evidence type="ECO:0000256" key="1">
    <source>
        <dbReference type="ARBA" id="ARBA00002545"/>
    </source>
</evidence>
<feature type="compositionally biased region" description="Acidic residues" evidence="9">
    <location>
        <begin position="340"/>
        <end position="369"/>
    </location>
</feature>
<gene>
    <name evidence="10" type="ORF">B0H65DRAFT_435340</name>
</gene>
<feature type="region of interest" description="Disordered" evidence="9">
    <location>
        <begin position="966"/>
        <end position="1070"/>
    </location>
</feature>
<feature type="compositionally biased region" description="Pro residues" evidence="9">
    <location>
        <begin position="9"/>
        <end position="18"/>
    </location>
</feature>
<reference evidence="10" key="2">
    <citation type="submission" date="2023-06" db="EMBL/GenBank/DDBJ databases">
        <authorList>
            <consortium name="Lawrence Berkeley National Laboratory"/>
            <person name="Haridas S."/>
            <person name="Hensen N."/>
            <person name="Bonometti L."/>
            <person name="Westerberg I."/>
            <person name="Brannstrom I.O."/>
            <person name="Guillou S."/>
            <person name="Cros-Aarteil S."/>
            <person name="Calhoun S."/>
            <person name="Kuo A."/>
            <person name="Mondo S."/>
            <person name="Pangilinan J."/>
            <person name="Riley R."/>
            <person name="Labutti K."/>
            <person name="Andreopoulos B."/>
            <person name="Lipzen A."/>
            <person name="Chen C."/>
            <person name="Yanf M."/>
            <person name="Daum C."/>
            <person name="Ng V."/>
            <person name="Clum A."/>
            <person name="Steindorff A."/>
            <person name="Ohm R."/>
            <person name="Martin F."/>
            <person name="Silar P."/>
            <person name="Natvig D."/>
            <person name="Lalanne C."/>
            <person name="Gautier V."/>
            <person name="Ament-Velasquez S.L."/>
            <person name="Kruys A."/>
            <person name="Hutchinson M.I."/>
            <person name="Powell A.J."/>
            <person name="Barry K."/>
            <person name="Miller A.N."/>
            <person name="Grigoriev I.V."/>
            <person name="Debuchy R."/>
            <person name="Gladieux P."/>
            <person name="Thoren M.H."/>
            <person name="Johannesson H."/>
        </authorList>
    </citation>
    <scope>NUCLEOTIDE SEQUENCE</scope>
    <source>
        <strain evidence="10">CBS 560.94</strain>
    </source>
</reference>
<feature type="compositionally biased region" description="Polar residues" evidence="9">
    <location>
        <begin position="322"/>
        <end position="332"/>
    </location>
</feature>
<dbReference type="RefSeq" id="XP_062677609.1">
    <property type="nucleotide sequence ID" value="XM_062825188.1"/>
</dbReference>
<feature type="region of interest" description="Disordered" evidence="9">
    <location>
        <begin position="778"/>
        <end position="890"/>
    </location>
</feature>
<reference evidence="10" key="1">
    <citation type="journal article" date="2023" name="Mol. Phylogenet. Evol.">
        <title>Genome-scale phylogeny and comparative genomics of the fungal order Sordariales.</title>
        <authorList>
            <person name="Hensen N."/>
            <person name="Bonometti L."/>
            <person name="Westerberg I."/>
            <person name="Brannstrom I.O."/>
            <person name="Guillou S."/>
            <person name="Cros-Aarteil S."/>
            <person name="Calhoun S."/>
            <person name="Haridas S."/>
            <person name="Kuo A."/>
            <person name="Mondo S."/>
            <person name="Pangilinan J."/>
            <person name="Riley R."/>
            <person name="LaButti K."/>
            <person name="Andreopoulos B."/>
            <person name="Lipzen A."/>
            <person name="Chen C."/>
            <person name="Yan M."/>
            <person name="Daum C."/>
            <person name="Ng V."/>
            <person name="Clum A."/>
            <person name="Steindorff A."/>
            <person name="Ohm R.A."/>
            <person name="Martin F."/>
            <person name="Silar P."/>
            <person name="Natvig D.O."/>
            <person name="Lalanne C."/>
            <person name="Gautier V."/>
            <person name="Ament-Velasquez S.L."/>
            <person name="Kruys A."/>
            <person name="Hutchinson M.I."/>
            <person name="Powell A.J."/>
            <person name="Barry K."/>
            <person name="Miller A.N."/>
            <person name="Grigoriev I.V."/>
            <person name="Debuchy R."/>
            <person name="Gladieux P."/>
            <person name="Hiltunen Thoren M."/>
            <person name="Johannesson H."/>
        </authorList>
    </citation>
    <scope>NUCLEOTIDE SEQUENCE</scope>
    <source>
        <strain evidence="10">CBS 560.94</strain>
    </source>
</reference>